<sequence length="263" mass="28281">MNELIWIDGEIVDIARARIDPRDRGFTLGDGLYETVRVRNGVPTRVAAHVMRLVRGCALLGFPPPIDPHEFDDVMRRFLVTTDTVGDAALRLTLSRGPGPRGLTPPEHPKPTLTMLIAPWTKPAPVAAITARVARRDETSPLCTIKHTNTLDAILARREAASHNADEAVLLNHKGNIAEATIANLFAVIDGTLVTPPSSDGCLPGVARAEILERAGGVERTITPNDLARADEIFFSSALGIRSAIAMDGRTLSSRSVAESLPL</sequence>
<dbReference type="InterPro" id="IPR043131">
    <property type="entry name" value="BCAT-like_N"/>
</dbReference>
<keyword evidence="16" id="KW-0032">Aminotransferase</keyword>
<comment type="catalytic activity">
    <reaction evidence="11">
        <text>L-valine + 2-oxoglutarate = 3-methyl-2-oxobutanoate + L-glutamate</text>
        <dbReference type="Rhea" id="RHEA:24813"/>
        <dbReference type="ChEBI" id="CHEBI:11851"/>
        <dbReference type="ChEBI" id="CHEBI:16810"/>
        <dbReference type="ChEBI" id="CHEBI:29985"/>
        <dbReference type="ChEBI" id="CHEBI:57762"/>
        <dbReference type="EC" id="2.6.1.42"/>
    </reaction>
</comment>
<dbReference type="Pfam" id="PF01063">
    <property type="entry name" value="Aminotran_4"/>
    <property type="match status" value="1"/>
</dbReference>
<evidence type="ECO:0000256" key="12">
    <source>
        <dbReference type="ARBA" id="ARBA00048798"/>
    </source>
</evidence>
<dbReference type="EC" id="2.6.1.42" evidence="7"/>
<keyword evidence="9 15" id="KW-0663">Pyridoxal phosphate</keyword>
<comment type="pathway">
    <text evidence="3">Amino-acid biosynthesis; L-isoleucine biosynthesis; L-isoleucine from 2-oxobutanoate: step 4/4.</text>
</comment>
<evidence type="ECO:0000256" key="1">
    <source>
        <dbReference type="ARBA" id="ARBA00001933"/>
    </source>
</evidence>
<dbReference type="Proteomes" id="UP000681075">
    <property type="component" value="Unassembled WGS sequence"/>
</dbReference>
<comment type="similarity">
    <text evidence="6 14">Belongs to the class-IV pyridoxal-phosphate-dependent aminotransferase family.</text>
</comment>
<dbReference type="InterPro" id="IPR043132">
    <property type="entry name" value="BCAT-like_C"/>
</dbReference>
<dbReference type="InterPro" id="IPR018300">
    <property type="entry name" value="Aminotrans_IV_CS"/>
</dbReference>
<dbReference type="AlphaFoldDB" id="A0A8S8XGW9"/>
<dbReference type="CDD" id="cd00449">
    <property type="entry name" value="PLPDE_IV"/>
    <property type="match status" value="1"/>
</dbReference>
<dbReference type="PANTHER" id="PTHR42743">
    <property type="entry name" value="AMINO-ACID AMINOTRANSFERASE"/>
    <property type="match status" value="1"/>
</dbReference>
<evidence type="ECO:0000256" key="8">
    <source>
        <dbReference type="ARBA" id="ARBA00014472"/>
    </source>
</evidence>
<dbReference type="InterPro" id="IPR036038">
    <property type="entry name" value="Aminotransferase-like"/>
</dbReference>
<keyword evidence="17" id="KW-1185">Reference proteome</keyword>
<comment type="pathway">
    <text evidence="4">Amino-acid biosynthesis; L-valine biosynthesis; L-valine from pyruvate: step 4/4.</text>
</comment>
<evidence type="ECO:0000256" key="4">
    <source>
        <dbReference type="ARBA" id="ARBA00004931"/>
    </source>
</evidence>
<evidence type="ECO:0000256" key="2">
    <source>
        <dbReference type="ARBA" id="ARBA00003109"/>
    </source>
</evidence>
<dbReference type="Gene3D" id="3.30.470.10">
    <property type="match status" value="1"/>
</dbReference>
<dbReference type="GO" id="GO:0005829">
    <property type="term" value="C:cytosol"/>
    <property type="evidence" value="ECO:0007669"/>
    <property type="project" value="TreeGrafter"/>
</dbReference>
<dbReference type="Gene3D" id="3.20.10.10">
    <property type="entry name" value="D-amino Acid Aminotransferase, subunit A, domain 2"/>
    <property type="match status" value="1"/>
</dbReference>
<comment type="caution">
    <text evidence="16">The sequence shown here is derived from an EMBL/GenBank/DDBJ whole genome shotgun (WGS) entry which is preliminary data.</text>
</comment>
<dbReference type="SUPFAM" id="SSF56752">
    <property type="entry name" value="D-aminoacid aminotransferase-like PLP-dependent enzymes"/>
    <property type="match status" value="1"/>
</dbReference>
<dbReference type="InterPro" id="IPR050571">
    <property type="entry name" value="Class-IV_PLP-Dep_Aminotrnsfr"/>
</dbReference>
<proteinExistence type="inferred from homology"/>
<evidence type="ECO:0000256" key="6">
    <source>
        <dbReference type="ARBA" id="ARBA00009320"/>
    </source>
</evidence>
<dbReference type="EMBL" id="BOPV01000001">
    <property type="protein sequence ID" value="GIL40516.1"/>
    <property type="molecule type" value="Genomic_DNA"/>
</dbReference>
<comment type="cofactor">
    <cofactor evidence="1 15">
        <name>pyridoxal 5'-phosphate</name>
        <dbReference type="ChEBI" id="CHEBI:597326"/>
    </cofactor>
</comment>
<comment type="function">
    <text evidence="2">Acts on leucine, isoleucine and valine.</text>
</comment>
<name>A0A8S8XGW9_9PROT</name>
<evidence type="ECO:0000313" key="17">
    <source>
        <dbReference type="Proteomes" id="UP000681075"/>
    </source>
</evidence>
<reference evidence="16" key="1">
    <citation type="submission" date="2021-02" db="EMBL/GenBank/DDBJ databases">
        <title>Genome sequence of Rhodospirillales sp. strain TMPK1 isolated from soil.</title>
        <authorList>
            <person name="Nakai R."/>
            <person name="Kusada H."/>
            <person name="Tamaki H."/>
        </authorList>
    </citation>
    <scope>NUCLEOTIDE SEQUENCE</scope>
    <source>
        <strain evidence="16">TMPK1</strain>
    </source>
</reference>
<evidence type="ECO:0000256" key="14">
    <source>
        <dbReference type="RuleBase" id="RU004106"/>
    </source>
</evidence>
<gene>
    <name evidence="16" type="ORF">TMPK1_27530</name>
</gene>
<keyword evidence="10" id="KW-0028">Amino-acid biosynthesis</keyword>
<evidence type="ECO:0000256" key="11">
    <source>
        <dbReference type="ARBA" id="ARBA00048212"/>
    </source>
</evidence>
<protein>
    <recommendedName>
        <fullName evidence="8">Probable branched-chain-amino-acid aminotransferase</fullName>
        <ecNumber evidence="7">2.6.1.42</ecNumber>
    </recommendedName>
</protein>
<dbReference type="PANTHER" id="PTHR42743:SF11">
    <property type="entry name" value="AMINODEOXYCHORISMATE LYASE"/>
    <property type="match status" value="1"/>
</dbReference>
<evidence type="ECO:0000256" key="7">
    <source>
        <dbReference type="ARBA" id="ARBA00013053"/>
    </source>
</evidence>
<comment type="catalytic activity">
    <reaction evidence="12">
        <text>L-isoleucine + 2-oxoglutarate = (S)-3-methyl-2-oxopentanoate + L-glutamate</text>
        <dbReference type="Rhea" id="RHEA:24801"/>
        <dbReference type="ChEBI" id="CHEBI:16810"/>
        <dbReference type="ChEBI" id="CHEBI:29985"/>
        <dbReference type="ChEBI" id="CHEBI:35146"/>
        <dbReference type="ChEBI" id="CHEBI:58045"/>
        <dbReference type="EC" id="2.6.1.42"/>
    </reaction>
</comment>
<dbReference type="RefSeq" id="WP_420243614.1">
    <property type="nucleotide sequence ID" value="NZ_BOPV01000001.1"/>
</dbReference>
<dbReference type="InterPro" id="IPR001544">
    <property type="entry name" value="Aminotrans_IV"/>
</dbReference>
<dbReference type="GO" id="GO:0004084">
    <property type="term" value="F:branched-chain-amino-acid transaminase activity"/>
    <property type="evidence" value="ECO:0007669"/>
    <property type="project" value="UniProtKB-EC"/>
</dbReference>
<evidence type="ECO:0000256" key="13">
    <source>
        <dbReference type="ARBA" id="ARBA00049229"/>
    </source>
</evidence>
<dbReference type="PROSITE" id="PS00770">
    <property type="entry name" value="AA_TRANSFER_CLASS_4"/>
    <property type="match status" value="1"/>
</dbReference>
<evidence type="ECO:0000256" key="3">
    <source>
        <dbReference type="ARBA" id="ARBA00004824"/>
    </source>
</evidence>
<comment type="catalytic activity">
    <reaction evidence="13">
        <text>L-leucine + 2-oxoglutarate = 4-methyl-2-oxopentanoate + L-glutamate</text>
        <dbReference type="Rhea" id="RHEA:18321"/>
        <dbReference type="ChEBI" id="CHEBI:16810"/>
        <dbReference type="ChEBI" id="CHEBI:17865"/>
        <dbReference type="ChEBI" id="CHEBI:29985"/>
        <dbReference type="ChEBI" id="CHEBI:57427"/>
        <dbReference type="EC" id="2.6.1.42"/>
    </reaction>
</comment>
<evidence type="ECO:0000256" key="10">
    <source>
        <dbReference type="ARBA" id="ARBA00023304"/>
    </source>
</evidence>
<evidence type="ECO:0000256" key="15">
    <source>
        <dbReference type="RuleBase" id="RU004516"/>
    </source>
</evidence>
<keyword evidence="16" id="KW-0808">Transferase</keyword>
<organism evidence="16 17">
    <name type="scientific">Roseiterribacter gracilis</name>
    <dbReference type="NCBI Taxonomy" id="2812848"/>
    <lineage>
        <taxon>Bacteria</taxon>
        <taxon>Pseudomonadati</taxon>
        <taxon>Pseudomonadota</taxon>
        <taxon>Alphaproteobacteria</taxon>
        <taxon>Rhodospirillales</taxon>
        <taxon>Roseiterribacteraceae</taxon>
        <taxon>Roseiterribacter</taxon>
    </lineage>
</organism>
<evidence type="ECO:0000313" key="16">
    <source>
        <dbReference type="EMBL" id="GIL40516.1"/>
    </source>
</evidence>
<comment type="pathway">
    <text evidence="5">Amino-acid biosynthesis; L-leucine biosynthesis; L-leucine from 3-methyl-2-oxobutanoate: step 4/4.</text>
</comment>
<evidence type="ECO:0000256" key="9">
    <source>
        <dbReference type="ARBA" id="ARBA00022898"/>
    </source>
</evidence>
<accession>A0A8S8XGW9</accession>
<keyword evidence="10" id="KW-0100">Branched-chain amino acid biosynthesis</keyword>
<evidence type="ECO:0000256" key="5">
    <source>
        <dbReference type="ARBA" id="ARBA00005072"/>
    </source>
</evidence>
<dbReference type="GO" id="GO:0009082">
    <property type="term" value="P:branched-chain amino acid biosynthetic process"/>
    <property type="evidence" value="ECO:0007669"/>
    <property type="project" value="UniProtKB-KW"/>
</dbReference>